<evidence type="ECO:0000313" key="2">
    <source>
        <dbReference type="EMBL" id="SFB90584.1"/>
    </source>
</evidence>
<gene>
    <name evidence="2" type="ORF">SAMN02745150_01268</name>
</gene>
<organism evidence="2 3">
    <name type="scientific">Brevinema andersonii</name>
    <dbReference type="NCBI Taxonomy" id="34097"/>
    <lineage>
        <taxon>Bacteria</taxon>
        <taxon>Pseudomonadati</taxon>
        <taxon>Spirochaetota</taxon>
        <taxon>Spirochaetia</taxon>
        <taxon>Brevinematales</taxon>
        <taxon>Brevinemataceae</taxon>
        <taxon>Brevinema</taxon>
    </lineage>
</organism>
<keyword evidence="3" id="KW-1185">Reference proteome</keyword>
<feature type="transmembrane region" description="Helical" evidence="1">
    <location>
        <begin position="315"/>
        <end position="340"/>
    </location>
</feature>
<keyword evidence="1" id="KW-0472">Membrane</keyword>
<feature type="transmembrane region" description="Helical" evidence="1">
    <location>
        <begin position="145"/>
        <end position="169"/>
    </location>
</feature>
<feature type="transmembrane region" description="Helical" evidence="1">
    <location>
        <begin position="232"/>
        <end position="254"/>
    </location>
</feature>
<dbReference type="Proteomes" id="UP000240042">
    <property type="component" value="Unassembled WGS sequence"/>
</dbReference>
<protein>
    <submittedName>
        <fullName evidence="2">Uncharacterized protein</fullName>
    </submittedName>
</protein>
<feature type="transmembrane region" description="Helical" evidence="1">
    <location>
        <begin position="181"/>
        <end position="197"/>
    </location>
</feature>
<keyword evidence="1" id="KW-1133">Transmembrane helix</keyword>
<feature type="transmembrane region" description="Helical" evidence="1">
    <location>
        <begin position="83"/>
        <end position="107"/>
    </location>
</feature>
<evidence type="ECO:0000313" key="3">
    <source>
        <dbReference type="Proteomes" id="UP000240042"/>
    </source>
</evidence>
<proteinExistence type="predicted"/>
<evidence type="ECO:0000256" key="1">
    <source>
        <dbReference type="SAM" id="Phobius"/>
    </source>
</evidence>
<keyword evidence="1" id="KW-0812">Transmembrane</keyword>
<dbReference type="RefSeq" id="WP_092319786.1">
    <property type="nucleotide sequence ID" value="NZ_FOKY01000018.1"/>
</dbReference>
<dbReference type="EMBL" id="FOKY01000018">
    <property type="protein sequence ID" value="SFB90584.1"/>
    <property type="molecule type" value="Genomic_DNA"/>
</dbReference>
<feature type="transmembrane region" description="Helical" evidence="1">
    <location>
        <begin position="360"/>
        <end position="385"/>
    </location>
</feature>
<feature type="transmembrane region" description="Helical" evidence="1">
    <location>
        <begin position="119"/>
        <end position="139"/>
    </location>
</feature>
<feature type="transmembrane region" description="Helical" evidence="1">
    <location>
        <begin position="12"/>
        <end position="32"/>
    </location>
</feature>
<reference evidence="3" key="1">
    <citation type="submission" date="2016-10" db="EMBL/GenBank/DDBJ databases">
        <authorList>
            <person name="Varghese N."/>
            <person name="Submissions S."/>
        </authorList>
    </citation>
    <scope>NUCLEOTIDE SEQUENCE [LARGE SCALE GENOMIC DNA]</scope>
    <source>
        <strain evidence="3">ATCC 43811</strain>
    </source>
</reference>
<accession>A0A1I1EU05</accession>
<dbReference type="AlphaFoldDB" id="A0A1I1EU05"/>
<sequence length="467" mass="53870">MSKPLYNKILSFILINLGIFLFLLFMNLIIAGDSWVYSATYPINPPFHIGGHHPGRHIGELLAIIPGQIIAPLLGNVIHNPFLALKISLSITNVLLMFLLIYVSTYYVKSDLSSSDRKILTILLFFMLFLLPTAFHPRLAYGWSYIFHQMMLGSLAISLSVWGFFLYYYENNRFPWNMDAQPYWTIGIMLPLMYIATAGNDTANFITLPLTFLFLCYQLLKMFTPDLFEDKTPISILAIILPIFYIVFVLFATFRNMYRADRTNGIVPALNPITWINRIRELLSFWEAWPLVAGAVVGLYYVTKIIKNRCIKKSDFFILITLTATYSSILICAVTGATYLDLSLWFLWLILLHIAYRSYYSSNTFVLAIMPITLLCLGLLSLIPLRRFVYDMRLMQNDDYKLVQLFQEAEKNKKKEIFLKESDIKQPLPVGLGWEHQISAWMLVNGYTSEYIVLITPENTNRLHIGP</sequence>
<name>A0A1I1EU05_BREAD</name>